<reference evidence="2" key="1">
    <citation type="submission" date="2020-04" db="EMBL/GenBank/DDBJ databases">
        <title>Description of novel Gluconacetobacter.</title>
        <authorList>
            <person name="Sombolestani A."/>
        </authorList>
    </citation>
    <scope>NUCLEOTIDE SEQUENCE [LARGE SCALE GENOMIC DNA]</scope>
    <source>
        <strain evidence="2">LMG 31484</strain>
    </source>
</reference>
<name>A0ABR9Y6R1_9PROT</name>
<comment type="caution">
    <text evidence="1">The sequence shown here is derived from an EMBL/GenBank/DDBJ whole genome shotgun (WGS) entry which is preliminary data.</text>
</comment>
<reference evidence="1 2" key="2">
    <citation type="submission" date="2020-11" db="EMBL/GenBank/DDBJ databases">
        <title>Description of novel Gluconobacter species.</title>
        <authorList>
            <person name="Cleenwerck I."/>
            <person name="Cnockaert M."/>
            <person name="Borremans W."/>
            <person name="Wieme A.D."/>
            <person name="De Vuyst L."/>
            <person name="Vandamme P."/>
        </authorList>
    </citation>
    <scope>NUCLEOTIDE SEQUENCE [LARGE SCALE GENOMIC DNA]</scope>
    <source>
        <strain evidence="1 2">LMG 31484</strain>
    </source>
</reference>
<accession>A0ABR9Y6R1</accession>
<sequence>MGYDLSITRDPIWTGRPGRSLTLEEWFDVIQRDDELCFAPSGDPRKYPTCDAEWLAHPKPEETPQGTRFFWCGGNITYKYPDEYQMLKMVQISHRLNAIVIGDNGERYDLDENGKLVVDENGPPALPKPMAYGIGCNPCEKFTKAMAASETSESVLFYQWYLGLVTAVNAARYEDGKSVMTFSLTPERIREDQNFFRQYCQDHPNRSFQQAALLLMQMRLARSGG</sequence>
<organism evidence="1 2">
    <name type="scientific">Gluconobacter vitians</name>
    <dbReference type="NCBI Taxonomy" id="2728102"/>
    <lineage>
        <taxon>Bacteria</taxon>
        <taxon>Pseudomonadati</taxon>
        <taxon>Pseudomonadota</taxon>
        <taxon>Alphaproteobacteria</taxon>
        <taxon>Acetobacterales</taxon>
        <taxon>Acetobacteraceae</taxon>
        <taxon>Gluconobacter</taxon>
    </lineage>
</organism>
<evidence type="ECO:0000313" key="1">
    <source>
        <dbReference type="EMBL" id="MBF0859624.1"/>
    </source>
</evidence>
<gene>
    <name evidence="1" type="ORF">HKD24_10390</name>
</gene>
<keyword evidence="2" id="KW-1185">Reference proteome</keyword>
<protein>
    <submittedName>
        <fullName evidence="1">Uncharacterized protein</fullName>
    </submittedName>
</protein>
<dbReference type="Proteomes" id="UP000623107">
    <property type="component" value="Unassembled WGS sequence"/>
</dbReference>
<evidence type="ECO:0000313" key="2">
    <source>
        <dbReference type="Proteomes" id="UP000623107"/>
    </source>
</evidence>
<dbReference type="RefSeq" id="WP_194260227.1">
    <property type="nucleotide sequence ID" value="NZ_JABCQG010000012.1"/>
</dbReference>
<proteinExistence type="predicted"/>
<dbReference type="EMBL" id="JABCQG010000012">
    <property type="protein sequence ID" value="MBF0859624.1"/>
    <property type="molecule type" value="Genomic_DNA"/>
</dbReference>